<feature type="chain" id="PRO_5043418074" evidence="1">
    <location>
        <begin position="26"/>
        <end position="209"/>
    </location>
</feature>
<sequence>MAARRPAIRGIILTLLLALIHAASADQVYYFTGAIWLKGQNHGSYAVPAQCPADHPIGCSDIGAADYCCPSGQTCQWADSKPACCPNGCTCTGFAGAGAGGYHATSWYATTTEWQPQTTYVAPAPQHTSYVAPAGAAGGYQQYCSTLYAHGPNLPTTAQGDCGTILVMDPDDVPSGAEGGRVKGVGYGRLGVMVGGLQVLGGMLFLRRW</sequence>
<organism evidence="2 3">
    <name type="scientific">Saxophila tyrrhenica</name>
    <dbReference type="NCBI Taxonomy" id="1690608"/>
    <lineage>
        <taxon>Eukaryota</taxon>
        <taxon>Fungi</taxon>
        <taxon>Dikarya</taxon>
        <taxon>Ascomycota</taxon>
        <taxon>Pezizomycotina</taxon>
        <taxon>Dothideomycetes</taxon>
        <taxon>Dothideomycetidae</taxon>
        <taxon>Mycosphaerellales</taxon>
        <taxon>Extremaceae</taxon>
        <taxon>Saxophila</taxon>
    </lineage>
</organism>
<evidence type="ECO:0000313" key="2">
    <source>
        <dbReference type="EMBL" id="KAK5174206.1"/>
    </source>
</evidence>
<dbReference type="AlphaFoldDB" id="A0AAV9PN36"/>
<comment type="caution">
    <text evidence="2">The sequence shown here is derived from an EMBL/GenBank/DDBJ whole genome shotgun (WGS) entry which is preliminary data.</text>
</comment>
<protein>
    <submittedName>
        <fullName evidence="2">Uncharacterized protein</fullName>
    </submittedName>
</protein>
<evidence type="ECO:0000313" key="3">
    <source>
        <dbReference type="Proteomes" id="UP001337655"/>
    </source>
</evidence>
<name>A0AAV9PN36_9PEZI</name>
<keyword evidence="1" id="KW-0732">Signal</keyword>
<feature type="signal peptide" evidence="1">
    <location>
        <begin position="1"/>
        <end position="25"/>
    </location>
</feature>
<dbReference type="Proteomes" id="UP001337655">
    <property type="component" value="Unassembled WGS sequence"/>
</dbReference>
<keyword evidence="3" id="KW-1185">Reference proteome</keyword>
<reference evidence="2 3" key="1">
    <citation type="submission" date="2023-08" db="EMBL/GenBank/DDBJ databases">
        <title>Black Yeasts Isolated from many extreme environments.</title>
        <authorList>
            <person name="Coleine C."/>
            <person name="Stajich J.E."/>
            <person name="Selbmann L."/>
        </authorList>
    </citation>
    <scope>NUCLEOTIDE SEQUENCE [LARGE SCALE GENOMIC DNA]</scope>
    <source>
        <strain evidence="2 3">CCFEE 5935</strain>
    </source>
</reference>
<proteinExistence type="predicted"/>
<gene>
    <name evidence="2" type="ORF">LTR77_001286</name>
</gene>
<evidence type="ECO:0000256" key="1">
    <source>
        <dbReference type="SAM" id="SignalP"/>
    </source>
</evidence>
<dbReference type="GeneID" id="89922634"/>
<accession>A0AAV9PN36</accession>
<dbReference type="EMBL" id="JAVRRT010000002">
    <property type="protein sequence ID" value="KAK5174206.1"/>
    <property type="molecule type" value="Genomic_DNA"/>
</dbReference>
<dbReference type="RefSeq" id="XP_064662875.1">
    <property type="nucleotide sequence ID" value="XM_064798548.1"/>
</dbReference>